<keyword evidence="3" id="KW-0808">Transferase</keyword>
<name>A0ABV7G3X5_9PROT</name>
<dbReference type="PANTHER" id="PTHR12227">
    <property type="entry name" value="GLYCERATE KINASE"/>
    <property type="match status" value="1"/>
</dbReference>
<gene>
    <name evidence="3" type="ORF">ACFOD4_12470</name>
</gene>
<evidence type="ECO:0000313" key="4">
    <source>
        <dbReference type="Proteomes" id="UP001595593"/>
    </source>
</evidence>
<sequence length="428" mass="44598">MAWDDTTARGALEQLFQAAIQAADPRTILKAHLPELPRGKIIVVGAGKSAAVMASAVEEAWPAVPLTGLVVTRYGHKVPTSRIEVVEASHPVPDQAGADAAARILQLVKGLTADDLVLALISGGGSSLLALPAPGLSLQDKQDVNRSLLACGATIHEMNCVRRHLSAIKGGRLAAAAYPARTVTLAISDVPGDDATVIASGPTVADPTTFAEARAIVSRYGITVPEKVRLHLERGVDETPKPGEEVIGAAEFRLIATPQMALEAAAQEARRLGLTPLLLGDALEGEAAILGTVLSGMARSARIHGHPVHGPAVLLSGGETTVTIRPDTPRGGRGGRNTECLLSFALAMQGMKGVWALMGDTDGIDGSEDNAGAIAMPDTLKRAHQLGLDPRQLMTSHNSHALFHRLGDTIVTGPTLTNVNDFRVILIA</sequence>
<dbReference type="InterPro" id="IPR039760">
    <property type="entry name" value="MOFRL_protein"/>
</dbReference>
<dbReference type="InterPro" id="IPR007835">
    <property type="entry name" value="MOFRL"/>
</dbReference>
<evidence type="ECO:0000259" key="2">
    <source>
        <dbReference type="Pfam" id="PF13660"/>
    </source>
</evidence>
<dbReference type="Proteomes" id="UP001595593">
    <property type="component" value="Unassembled WGS sequence"/>
</dbReference>
<dbReference type="GO" id="GO:0016301">
    <property type="term" value="F:kinase activity"/>
    <property type="evidence" value="ECO:0007669"/>
    <property type="project" value="UniProtKB-KW"/>
</dbReference>
<dbReference type="Gene3D" id="3.40.1480.10">
    <property type="entry name" value="MOFRL domain"/>
    <property type="match status" value="1"/>
</dbReference>
<evidence type="ECO:0000313" key="3">
    <source>
        <dbReference type="EMBL" id="MFC3125875.1"/>
    </source>
</evidence>
<organism evidence="3 4">
    <name type="scientific">Teichococcus globiformis</name>
    <dbReference type="NCBI Taxonomy" id="2307229"/>
    <lineage>
        <taxon>Bacteria</taxon>
        <taxon>Pseudomonadati</taxon>
        <taxon>Pseudomonadota</taxon>
        <taxon>Alphaproteobacteria</taxon>
        <taxon>Acetobacterales</taxon>
        <taxon>Roseomonadaceae</taxon>
        <taxon>Roseomonas</taxon>
    </lineage>
</organism>
<dbReference type="EMBL" id="JBHRTN010000010">
    <property type="protein sequence ID" value="MFC3125875.1"/>
    <property type="molecule type" value="Genomic_DNA"/>
</dbReference>
<keyword evidence="3" id="KW-0418">Kinase</keyword>
<dbReference type="Pfam" id="PF05161">
    <property type="entry name" value="MOFRL"/>
    <property type="match status" value="1"/>
</dbReference>
<reference evidence="4" key="1">
    <citation type="journal article" date="2019" name="Int. J. Syst. Evol. Microbiol.">
        <title>The Global Catalogue of Microorganisms (GCM) 10K type strain sequencing project: providing services to taxonomists for standard genome sequencing and annotation.</title>
        <authorList>
            <consortium name="The Broad Institute Genomics Platform"/>
            <consortium name="The Broad Institute Genome Sequencing Center for Infectious Disease"/>
            <person name="Wu L."/>
            <person name="Ma J."/>
        </authorList>
    </citation>
    <scope>NUCLEOTIDE SEQUENCE [LARGE SCALE GENOMIC DNA]</scope>
    <source>
        <strain evidence="4">KCTC 52094</strain>
    </source>
</reference>
<evidence type="ECO:0000259" key="1">
    <source>
        <dbReference type="Pfam" id="PF05161"/>
    </source>
</evidence>
<dbReference type="InterPro" id="IPR038614">
    <property type="entry name" value="GK_N_sf"/>
</dbReference>
<keyword evidence="4" id="KW-1185">Reference proteome</keyword>
<feature type="domain" description="MOFRL" evidence="1">
    <location>
        <begin position="313"/>
        <end position="421"/>
    </location>
</feature>
<dbReference type="InterPro" id="IPR025286">
    <property type="entry name" value="MOFRL_assoc_dom"/>
</dbReference>
<dbReference type="RefSeq" id="WP_379596848.1">
    <property type="nucleotide sequence ID" value="NZ_JBHRTN010000010.1"/>
</dbReference>
<comment type="caution">
    <text evidence="3">The sequence shown here is derived from an EMBL/GenBank/DDBJ whole genome shotgun (WGS) entry which is preliminary data.</text>
</comment>
<dbReference type="InterPro" id="IPR037035">
    <property type="entry name" value="GK-like_C_sf"/>
</dbReference>
<protein>
    <submittedName>
        <fullName evidence="3">Glycerate kinase</fullName>
    </submittedName>
</protein>
<proteinExistence type="predicted"/>
<dbReference type="Pfam" id="PF13660">
    <property type="entry name" value="DUF4147"/>
    <property type="match status" value="1"/>
</dbReference>
<dbReference type="Gene3D" id="3.40.50.10180">
    <property type="entry name" value="Glycerate kinase, MOFRL-like N-terminal domain"/>
    <property type="match status" value="1"/>
</dbReference>
<dbReference type="PANTHER" id="PTHR12227:SF0">
    <property type="entry name" value="GLYCERATE KINASE"/>
    <property type="match status" value="1"/>
</dbReference>
<accession>A0ABV7G3X5</accession>
<feature type="domain" description="MOFRL-associated" evidence="2">
    <location>
        <begin position="12"/>
        <end position="233"/>
    </location>
</feature>
<dbReference type="SUPFAM" id="SSF82544">
    <property type="entry name" value="GckA/TtuD-like"/>
    <property type="match status" value="1"/>
</dbReference>